<evidence type="ECO:0000313" key="2">
    <source>
        <dbReference type="Proteomes" id="UP001165430"/>
    </source>
</evidence>
<accession>A0ABS9V8X7</accession>
<sequence>MKSFTFILLILLCIGCSSKDQNTVQIFQEQDISIRSLTIDTLILEKDYFSGVGFLQVAKDQVFFVDQIFSTITAYDQAGAMLGSYLGKGQGPDNQNVIHGFLPFSLDGQHLVLDNFQFVVFDDNFQKVDAYPIAWDYTESYEDMLSKPTAEMLGLYEIDWKLGGYNTPFILNEQANEILIPMTMSHPDLNGYISEEYYRTVYVFGKYNLETKQIGKGMVTRSQEYLNQLFVPNFDFSFFSKSKDVVLLSFAIDPLVHAYDHDGKLLYKYGVEGKNVNVSYPKTKAIDDALDNYKSDLRRAGFYHFLHQDIQENITFRTYYPQGIDQGTARLQIYQNHVLIGDVEVPERFQVLGKIGDYYYADGLIDEENDILGIFKFKL</sequence>
<dbReference type="Proteomes" id="UP001165430">
    <property type="component" value="Unassembled WGS sequence"/>
</dbReference>
<comment type="caution">
    <text evidence="1">The sequence shown here is derived from an EMBL/GenBank/DDBJ whole genome shotgun (WGS) entry which is preliminary data.</text>
</comment>
<evidence type="ECO:0000313" key="1">
    <source>
        <dbReference type="EMBL" id="MCH7412403.1"/>
    </source>
</evidence>
<proteinExistence type="predicted"/>
<name>A0ABS9V8X7_9BACT</name>
<protein>
    <recommendedName>
        <fullName evidence="3">6-bladed beta-propeller</fullName>
    </recommendedName>
</protein>
<gene>
    <name evidence="1" type="ORF">MM213_02825</name>
</gene>
<evidence type="ECO:0008006" key="3">
    <source>
        <dbReference type="Google" id="ProtNLM"/>
    </source>
</evidence>
<organism evidence="1 2">
    <name type="scientific">Belliella alkalica</name>
    <dbReference type="NCBI Taxonomy" id="1730871"/>
    <lineage>
        <taxon>Bacteria</taxon>
        <taxon>Pseudomonadati</taxon>
        <taxon>Bacteroidota</taxon>
        <taxon>Cytophagia</taxon>
        <taxon>Cytophagales</taxon>
        <taxon>Cyclobacteriaceae</taxon>
        <taxon>Belliella</taxon>
    </lineage>
</organism>
<dbReference type="RefSeq" id="WP_241409987.1">
    <property type="nucleotide sequence ID" value="NZ_JAKZGO010000002.1"/>
</dbReference>
<keyword evidence="2" id="KW-1185">Reference proteome</keyword>
<reference evidence="1" key="1">
    <citation type="submission" date="2022-03" db="EMBL/GenBank/DDBJ databases">
        <title>De novo assembled genomes of Belliella spp. (Cyclobacteriaceae) strains.</title>
        <authorList>
            <person name="Szabo A."/>
            <person name="Korponai K."/>
            <person name="Felfoldi T."/>
        </authorList>
    </citation>
    <scope>NUCLEOTIDE SEQUENCE</scope>
    <source>
        <strain evidence="1">DSM 111903</strain>
    </source>
</reference>
<dbReference type="EMBL" id="JAKZGO010000002">
    <property type="protein sequence ID" value="MCH7412403.1"/>
    <property type="molecule type" value="Genomic_DNA"/>
</dbReference>